<reference evidence="1" key="1">
    <citation type="submission" date="2018-06" db="EMBL/GenBank/DDBJ databases">
        <authorList>
            <person name="Zhirakovskaya E."/>
        </authorList>
    </citation>
    <scope>NUCLEOTIDE SEQUENCE</scope>
</reference>
<feature type="non-terminal residue" evidence="1">
    <location>
        <position position="392"/>
    </location>
</feature>
<organism evidence="1">
    <name type="scientific">hydrothermal vent metagenome</name>
    <dbReference type="NCBI Taxonomy" id="652676"/>
    <lineage>
        <taxon>unclassified sequences</taxon>
        <taxon>metagenomes</taxon>
        <taxon>ecological metagenomes</taxon>
    </lineage>
</organism>
<protein>
    <submittedName>
        <fullName evidence="1">Uncharacterized protein</fullName>
    </submittedName>
</protein>
<gene>
    <name evidence="1" type="ORF">MNBD_GAMMA10-831</name>
</gene>
<sequence>MNCNSELYVSRTCTEAHYGREQFSGSRPLADFRDNSAYILLGDPGAGKTESFKHESDQPGCRYIKARDFIVFDEEEAWRSETLFIDGLDEVRAGSINGFSSFDEIRKKLKRSGCPSFRISCREADWFGAGDREDLKSITPDNELTVLHLDPLNEDDIKKIVLNEPASIDFDEFISWARHQNFIPLFGNPFILRIFIKAVSRGNWPESRQQAYKMACNEMAQEHNRGHRDANRQCVYTNKQIMDTAGKLNAHILISGIEGFALSLTCENEQYPYFKKVVDDDTALIEYTLKSKLFSSCQGGGVREPVHRSVAGYLSAMYLDKLIDNQGLSFGRVLALITSSDGGVVSPLRELYAWLTTINMNHRESLLSRDPLGIVLYGDVTAFSIDDKKILL</sequence>
<evidence type="ECO:0000313" key="1">
    <source>
        <dbReference type="EMBL" id="VAW66435.1"/>
    </source>
</evidence>
<dbReference type="AlphaFoldDB" id="A0A3B0XDP5"/>
<dbReference type="EMBL" id="UOFJ01000219">
    <property type="protein sequence ID" value="VAW66435.1"/>
    <property type="molecule type" value="Genomic_DNA"/>
</dbReference>
<name>A0A3B0XDP5_9ZZZZ</name>
<proteinExistence type="predicted"/>
<accession>A0A3B0XDP5</accession>